<comment type="caution">
    <text evidence="1">The sequence shown here is derived from an EMBL/GenBank/DDBJ whole genome shotgun (WGS) entry which is preliminary data.</text>
</comment>
<protein>
    <recommendedName>
        <fullName evidence="3">RHS repeat-associated core domain-containing protein</fullName>
    </recommendedName>
</protein>
<reference evidence="1" key="1">
    <citation type="submission" date="2020-08" db="EMBL/GenBank/DDBJ databases">
        <title>Lewinella bacteria from marine environments.</title>
        <authorList>
            <person name="Zhong Y."/>
        </authorList>
    </citation>
    <scope>NUCLEOTIDE SEQUENCE</scope>
    <source>
        <strain evidence="1">KCTC 42187</strain>
    </source>
</reference>
<evidence type="ECO:0000313" key="1">
    <source>
        <dbReference type="EMBL" id="MBC6992558.1"/>
    </source>
</evidence>
<dbReference type="AlphaFoldDB" id="A0A923PED6"/>
<dbReference type="InterPro" id="IPR028208">
    <property type="entry name" value="Effector_pro_NleD-like"/>
</dbReference>
<name>A0A923PED6_9BACT</name>
<sequence length="256" mass="28105">MVNADRSSGAGTYAYKFNGIERVDELGLDMAVFRNYDPAVGRWMQVDPKAEKYYNMSPYNGMGNNPIMYSDQMGDTIRINGSEEFRINTLNDLALIENSSDAGAELLNFLRATPEDITISEVEPAGIVESVLGGGKNAATIKKSSTKRDLKSGEVSISYSQLDGIEIDGVISQPDETLNHELVHAQDFIKKTVDNDPSIKGKGPGVAKGLFEARAVQQTNSYRKAKNPNATIRQYYGGKQVVTPQNEIIPGVEIWF</sequence>
<accession>A0A923PED6</accession>
<dbReference type="EMBL" id="JACSIT010000023">
    <property type="protein sequence ID" value="MBC6992558.1"/>
    <property type="molecule type" value="Genomic_DNA"/>
</dbReference>
<dbReference type="Pfam" id="PF14891">
    <property type="entry name" value="Peptidase_M91"/>
    <property type="match status" value="1"/>
</dbReference>
<gene>
    <name evidence="1" type="ORF">H9S92_00130</name>
</gene>
<dbReference type="InterPro" id="IPR022385">
    <property type="entry name" value="Rhs_assc_core"/>
</dbReference>
<evidence type="ECO:0000313" key="2">
    <source>
        <dbReference type="Proteomes" id="UP000650081"/>
    </source>
</evidence>
<evidence type="ECO:0008006" key="3">
    <source>
        <dbReference type="Google" id="ProtNLM"/>
    </source>
</evidence>
<dbReference type="NCBIfam" id="TIGR03696">
    <property type="entry name" value="Rhs_assc_core"/>
    <property type="match status" value="1"/>
</dbReference>
<keyword evidence="2" id="KW-1185">Reference proteome</keyword>
<proteinExistence type="predicted"/>
<organism evidence="1 2">
    <name type="scientific">Neolewinella lacunae</name>
    <dbReference type="NCBI Taxonomy" id="1517758"/>
    <lineage>
        <taxon>Bacteria</taxon>
        <taxon>Pseudomonadati</taxon>
        <taxon>Bacteroidota</taxon>
        <taxon>Saprospiria</taxon>
        <taxon>Saprospirales</taxon>
        <taxon>Lewinellaceae</taxon>
        <taxon>Neolewinella</taxon>
    </lineage>
</organism>
<dbReference type="Gene3D" id="2.180.10.10">
    <property type="entry name" value="RHS repeat-associated core"/>
    <property type="match status" value="1"/>
</dbReference>
<dbReference type="Proteomes" id="UP000650081">
    <property type="component" value="Unassembled WGS sequence"/>
</dbReference>